<accession>G3AXF2</accession>
<keyword evidence="3" id="KW-1185">Reference proteome</keyword>
<dbReference type="PANTHER" id="PTHR31905">
    <property type="entry name" value="COILED-COIL DOMAIN-CONTAINING PROTEIN 58"/>
    <property type="match status" value="1"/>
</dbReference>
<dbReference type="EMBL" id="GL996510">
    <property type="protein sequence ID" value="EGV66362.1"/>
    <property type="molecule type" value="Genomic_DNA"/>
</dbReference>
<dbReference type="Proteomes" id="UP000000707">
    <property type="component" value="Unassembled WGS sequence"/>
</dbReference>
<dbReference type="HOGENOM" id="CLU_118733_0_0_1"/>
<evidence type="ECO:0000313" key="3">
    <source>
        <dbReference type="Proteomes" id="UP000000707"/>
    </source>
</evidence>
<proteinExistence type="inferred from homology"/>
<evidence type="ECO:0000313" key="2">
    <source>
        <dbReference type="EMBL" id="EGV66362.1"/>
    </source>
</evidence>
<reference evidence="2 3" key="1">
    <citation type="journal article" date="2011" name="Proc. Natl. Acad. Sci. U.S.A.">
        <title>Comparative genomics of xylose-fermenting fungi for enhanced biofuel production.</title>
        <authorList>
            <person name="Wohlbach D.J."/>
            <person name="Kuo A."/>
            <person name="Sato T.K."/>
            <person name="Potts K.M."/>
            <person name="Salamov A.A."/>
            <person name="LaButti K.M."/>
            <person name="Sun H."/>
            <person name="Clum A."/>
            <person name="Pangilinan J.L."/>
            <person name="Lindquist E.A."/>
            <person name="Lucas S."/>
            <person name="Lapidus A."/>
            <person name="Jin M."/>
            <person name="Gunawan C."/>
            <person name="Balan V."/>
            <person name="Dale B.E."/>
            <person name="Jeffries T.W."/>
            <person name="Zinkel R."/>
            <person name="Barry K.W."/>
            <person name="Grigoriev I.V."/>
            <person name="Gasch A.P."/>
        </authorList>
    </citation>
    <scope>NUCLEOTIDE SEQUENCE [LARGE SCALE GENOMIC DNA]</scope>
    <source>
        <strain evidence="3">ATCC 10573 / BCRC 21748 / CBS 615 / JCM 9827 / NBRC 10315 / NRRL Y-1498 / VKM Y-70</strain>
    </source>
</reference>
<dbReference type="AlphaFoldDB" id="G3AXF2"/>
<gene>
    <name evidence="2" type="ORF">CANTEDRAFT_112106</name>
</gene>
<dbReference type="InterPro" id="IPR019171">
    <property type="entry name" value="MIX23"/>
</dbReference>
<dbReference type="PANTHER" id="PTHR31905:SF2">
    <property type="entry name" value="PROTEIN MIX23"/>
    <property type="match status" value="1"/>
</dbReference>
<protein>
    <submittedName>
        <fullName evidence="2">Uncharacterized protein</fullName>
    </submittedName>
</protein>
<name>G3AXF2_CANTC</name>
<evidence type="ECO:0000256" key="1">
    <source>
        <dbReference type="ARBA" id="ARBA00024204"/>
    </source>
</evidence>
<sequence length="162" mass="18693">MSVPQTVQELLSPENCVNSSRIRAFLVLSRIATDDTVRTHLNEIDTSKCDIFFTSTIVPEWNARAQAIRYCSDYAQSLRQEIGATVGDIKDVQQKFDLRLNPYASRDYQEQVEQKSAKIETIENWVQNETTVESILKNQTAETFSQKCQYKDWLQYAIDISK</sequence>
<dbReference type="GO" id="GO:0005758">
    <property type="term" value="C:mitochondrial intermembrane space"/>
    <property type="evidence" value="ECO:0007669"/>
    <property type="project" value="InterPro"/>
</dbReference>
<dbReference type="OrthoDB" id="5593818at2759"/>
<dbReference type="Pfam" id="PF09774">
    <property type="entry name" value="MIX23"/>
    <property type="match status" value="1"/>
</dbReference>
<comment type="similarity">
    <text evidence="1">Belongs to the MIX23 family.</text>
</comment>
<dbReference type="eggNOG" id="KOG4613">
    <property type="taxonomic scope" value="Eukaryota"/>
</dbReference>
<organism evidence="3">
    <name type="scientific">Candida tenuis (strain ATCC 10573 / BCRC 21748 / CBS 615 / JCM 9827 / NBRC 10315 / NRRL Y-1498 / VKM Y-70)</name>
    <name type="common">Yeast</name>
    <name type="synonym">Yamadazyma tenuis</name>
    <dbReference type="NCBI Taxonomy" id="590646"/>
    <lineage>
        <taxon>Eukaryota</taxon>
        <taxon>Fungi</taxon>
        <taxon>Dikarya</taxon>
        <taxon>Ascomycota</taxon>
        <taxon>Saccharomycotina</taxon>
        <taxon>Pichiomycetes</taxon>
        <taxon>Debaryomycetaceae</taxon>
        <taxon>Yamadazyma</taxon>
    </lineage>
</organism>